<name>A0A1G7Y582_9BACT</name>
<evidence type="ECO:0000256" key="4">
    <source>
        <dbReference type="ARBA" id="ARBA00022692"/>
    </source>
</evidence>
<dbReference type="PANTHER" id="PTHR30354">
    <property type="entry name" value="GNT FAMILY GLUCONATE TRANSPORTER"/>
    <property type="match status" value="1"/>
</dbReference>
<keyword evidence="6 8" id="KW-0472">Membrane</keyword>
<feature type="transmembrane region" description="Helical" evidence="8">
    <location>
        <begin position="370"/>
        <end position="392"/>
    </location>
</feature>
<keyword evidence="5 8" id="KW-1133">Transmembrane helix</keyword>
<organism evidence="9 10">
    <name type="scientific">Dyadobacter soli</name>
    <dbReference type="NCBI Taxonomy" id="659014"/>
    <lineage>
        <taxon>Bacteria</taxon>
        <taxon>Pseudomonadati</taxon>
        <taxon>Bacteroidota</taxon>
        <taxon>Cytophagia</taxon>
        <taxon>Cytophagales</taxon>
        <taxon>Spirosomataceae</taxon>
        <taxon>Dyadobacter</taxon>
    </lineage>
</organism>
<feature type="transmembrane region" description="Helical" evidence="8">
    <location>
        <begin position="79"/>
        <end position="100"/>
    </location>
</feature>
<feature type="transmembrane region" description="Helical" evidence="8">
    <location>
        <begin position="258"/>
        <end position="278"/>
    </location>
</feature>
<feature type="transmembrane region" description="Helical" evidence="8">
    <location>
        <begin position="203"/>
        <end position="222"/>
    </location>
</feature>
<sequence length="488" mass="51075">MTLMTVLFSDPLFILLIGVIIVVGGIIFLQLHPFLALILAAFVVALLTPAASIEAFAIAKGSSPEAAAALAKKSIGERIATEFGSTCGKIGILIAMAAIIGKAMLESGAAERIVRSMLAVTGVNNAPFAFLVSSFFLGVPVFFDIVIFLMIPLAKAVSMRIGKNYLLLVLAITGGAAMANSFVPPAPGPLFLIGEMNIPIGMMMAGGTLLGLITITAGFLFAKWANAKWPVALRDSLDAKLDDIRALAEKDDRELPPLWFSLLPVTFPLVFICLDNILRSMIKSGAFVPESSLAHFLVDFVALVGDKNIALVTGGLIALVLLAVQKKRSKDGISAFVQAALMSGGGIILITASGGAFGGVLQQTGISSRIAALTADYQMTLIPLAFVISAVVRTAQGSATVALITASGILSGMATSAHLEYHPLYLGLAIGCGSKLVPWMNDAGFWIIVKISNLTEKEALKTFSPMLVVMGCVGLVVLMIAARVFPLV</sequence>
<feature type="transmembrane region" description="Helical" evidence="8">
    <location>
        <begin position="399"/>
        <end position="419"/>
    </location>
</feature>
<keyword evidence="10" id="KW-1185">Reference proteome</keyword>
<comment type="subcellular location">
    <subcellularLocation>
        <location evidence="1">Cell membrane</location>
        <topology evidence="1">Multi-pass membrane protein</topology>
    </subcellularLocation>
</comment>
<proteinExistence type="inferred from homology"/>
<comment type="similarity">
    <text evidence="7">Belongs to the GntP permease family.</text>
</comment>
<evidence type="ECO:0000313" key="10">
    <source>
        <dbReference type="Proteomes" id="UP000198748"/>
    </source>
</evidence>
<dbReference type="AlphaFoldDB" id="A0A1G7Y582"/>
<dbReference type="InterPro" id="IPR003474">
    <property type="entry name" value="Glcn_transporter"/>
</dbReference>
<keyword evidence="4 8" id="KW-0812">Transmembrane</keyword>
<feature type="transmembrane region" description="Helical" evidence="8">
    <location>
        <begin position="12"/>
        <end position="31"/>
    </location>
</feature>
<protein>
    <submittedName>
        <fullName evidence="9">Gluconate:H+ symporter, GntP family</fullName>
    </submittedName>
</protein>
<feature type="transmembrane region" description="Helical" evidence="8">
    <location>
        <begin position="336"/>
        <end position="358"/>
    </location>
</feature>
<evidence type="ECO:0000256" key="6">
    <source>
        <dbReference type="ARBA" id="ARBA00023136"/>
    </source>
</evidence>
<dbReference type="STRING" id="659014.SAMN04487996_12555"/>
<dbReference type="GO" id="GO:0015128">
    <property type="term" value="F:gluconate transmembrane transporter activity"/>
    <property type="evidence" value="ECO:0007669"/>
    <property type="project" value="InterPro"/>
</dbReference>
<reference evidence="10" key="1">
    <citation type="submission" date="2016-10" db="EMBL/GenBank/DDBJ databases">
        <authorList>
            <person name="Varghese N."/>
            <person name="Submissions S."/>
        </authorList>
    </citation>
    <scope>NUCLEOTIDE SEQUENCE [LARGE SCALE GENOMIC DNA]</scope>
    <source>
        <strain evidence="10">DSM 25329</strain>
    </source>
</reference>
<feature type="transmembrane region" description="Helical" evidence="8">
    <location>
        <begin position="165"/>
        <end position="183"/>
    </location>
</feature>
<dbReference type="Proteomes" id="UP000198748">
    <property type="component" value="Unassembled WGS sequence"/>
</dbReference>
<feature type="transmembrane region" description="Helical" evidence="8">
    <location>
        <begin position="37"/>
        <end position="58"/>
    </location>
</feature>
<evidence type="ECO:0000256" key="2">
    <source>
        <dbReference type="ARBA" id="ARBA00022448"/>
    </source>
</evidence>
<evidence type="ECO:0000256" key="7">
    <source>
        <dbReference type="ARBA" id="ARBA00049663"/>
    </source>
</evidence>
<dbReference type="GO" id="GO:0005886">
    <property type="term" value="C:plasma membrane"/>
    <property type="evidence" value="ECO:0007669"/>
    <property type="project" value="UniProtKB-SubCell"/>
</dbReference>
<evidence type="ECO:0000313" key="9">
    <source>
        <dbReference type="EMBL" id="SDG91527.1"/>
    </source>
</evidence>
<evidence type="ECO:0000256" key="8">
    <source>
        <dbReference type="SAM" id="Phobius"/>
    </source>
</evidence>
<dbReference type="EMBL" id="FNAN01000025">
    <property type="protein sequence ID" value="SDG91527.1"/>
    <property type="molecule type" value="Genomic_DNA"/>
</dbReference>
<feature type="transmembrane region" description="Helical" evidence="8">
    <location>
        <begin position="298"/>
        <end position="324"/>
    </location>
</feature>
<keyword evidence="2" id="KW-0813">Transport</keyword>
<evidence type="ECO:0000256" key="3">
    <source>
        <dbReference type="ARBA" id="ARBA00022475"/>
    </source>
</evidence>
<keyword evidence="3" id="KW-1003">Cell membrane</keyword>
<feature type="transmembrane region" description="Helical" evidence="8">
    <location>
        <begin position="128"/>
        <end position="153"/>
    </location>
</feature>
<dbReference type="PANTHER" id="PTHR30354:SF22">
    <property type="entry name" value="HIGH-AFFINITY GLUCONATE TRANSPORTER"/>
    <property type="match status" value="1"/>
</dbReference>
<gene>
    <name evidence="9" type="ORF">SAMN04487996_12555</name>
</gene>
<evidence type="ECO:0000256" key="1">
    <source>
        <dbReference type="ARBA" id="ARBA00004651"/>
    </source>
</evidence>
<dbReference type="Pfam" id="PF02447">
    <property type="entry name" value="GntP_permease"/>
    <property type="match status" value="1"/>
</dbReference>
<dbReference type="RefSeq" id="WP_176885173.1">
    <property type="nucleotide sequence ID" value="NZ_FNAN01000025.1"/>
</dbReference>
<evidence type="ECO:0000256" key="5">
    <source>
        <dbReference type="ARBA" id="ARBA00022989"/>
    </source>
</evidence>
<accession>A0A1G7Y582</accession>
<feature type="transmembrane region" description="Helical" evidence="8">
    <location>
        <begin position="463"/>
        <end position="485"/>
    </location>
</feature>